<gene>
    <name evidence="5" type="ORF">WBA_LOCUS2802</name>
</gene>
<sequence>MELHGQPAGDALEDAASYVQRSILKISEDSDLYYKLKYDPYQPDRVSISGLATGDYQPLNDLEIPEFVHSHLKPIPQELKDQLNSTQSICTMGILPEIGRAYMTIDADLYVWNYEDSHPPTHEVAGQDWSDDSDLAYFDGIPNTITKVA</sequence>
<evidence type="ECO:0000259" key="4">
    <source>
        <dbReference type="Pfam" id="PF08801"/>
    </source>
</evidence>
<evidence type="ECO:0000256" key="2">
    <source>
        <dbReference type="ARBA" id="ARBA00022448"/>
    </source>
</evidence>
<dbReference type="PANTHER" id="PTHR10350:SF6">
    <property type="entry name" value="NUCLEAR PORE COMPLEX PROTEIN NUP155"/>
    <property type="match status" value="1"/>
</dbReference>
<reference evidence="5 6" key="1">
    <citation type="submission" date="2018-11" db="EMBL/GenBank/DDBJ databases">
        <authorList>
            <consortium name="Pathogen Informatics"/>
        </authorList>
    </citation>
    <scope>NUCLEOTIDE SEQUENCE [LARGE SCALE GENOMIC DNA]</scope>
</reference>
<dbReference type="Pfam" id="PF08801">
    <property type="entry name" value="Nucleoporin_N"/>
    <property type="match status" value="1"/>
</dbReference>
<evidence type="ECO:0000313" key="6">
    <source>
        <dbReference type="Proteomes" id="UP000270924"/>
    </source>
</evidence>
<dbReference type="EMBL" id="UYWW01000837">
    <property type="protein sequence ID" value="VDM09416.1"/>
    <property type="molecule type" value="Genomic_DNA"/>
</dbReference>
<dbReference type="InterPro" id="IPR004870">
    <property type="entry name" value="Nucleoporin_Nup155"/>
</dbReference>
<name>A0A3P7DR46_WUCBA</name>
<accession>A0A3P7DR46</accession>
<dbReference type="PANTHER" id="PTHR10350">
    <property type="entry name" value="NUCLEAR PORE COMPLEX PROTEIN NUP155"/>
    <property type="match status" value="1"/>
</dbReference>
<dbReference type="GO" id="GO:0006405">
    <property type="term" value="P:RNA export from nucleus"/>
    <property type="evidence" value="ECO:0007669"/>
    <property type="project" value="TreeGrafter"/>
</dbReference>
<dbReference type="GO" id="GO:0036228">
    <property type="term" value="P:protein localization to nuclear inner membrane"/>
    <property type="evidence" value="ECO:0007669"/>
    <property type="project" value="TreeGrafter"/>
</dbReference>
<proteinExistence type="predicted"/>
<dbReference type="OrthoDB" id="338970at2759"/>
<dbReference type="Proteomes" id="UP000270924">
    <property type="component" value="Unassembled WGS sequence"/>
</dbReference>
<dbReference type="InterPro" id="IPR014908">
    <property type="entry name" value="Nucleoporin_Nup133/Nup155_N"/>
</dbReference>
<organism evidence="5 6">
    <name type="scientific">Wuchereria bancrofti</name>
    <dbReference type="NCBI Taxonomy" id="6293"/>
    <lineage>
        <taxon>Eukaryota</taxon>
        <taxon>Metazoa</taxon>
        <taxon>Ecdysozoa</taxon>
        <taxon>Nematoda</taxon>
        <taxon>Chromadorea</taxon>
        <taxon>Rhabditida</taxon>
        <taxon>Spirurina</taxon>
        <taxon>Spiruromorpha</taxon>
        <taxon>Filarioidea</taxon>
        <taxon>Onchocercidae</taxon>
        <taxon>Wuchereria</taxon>
    </lineage>
</organism>
<dbReference type="InParanoid" id="A0A3P7DR46"/>
<comment type="subcellular location">
    <subcellularLocation>
        <location evidence="1">Nucleus</location>
    </subcellularLocation>
</comment>
<dbReference type="GO" id="GO:0000972">
    <property type="term" value="P:transcription-dependent tethering of RNA polymerase II gene DNA at nuclear periphery"/>
    <property type="evidence" value="ECO:0007669"/>
    <property type="project" value="TreeGrafter"/>
</dbReference>
<evidence type="ECO:0000256" key="3">
    <source>
        <dbReference type="ARBA" id="ARBA00023242"/>
    </source>
</evidence>
<feature type="non-terminal residue" evidence="5">
    <location>
        <position position="149"/>
    </location>
</feature>
<dbReference type="GO" id="GO:0006606">
    <property type="term" value="P:protein import into nucleus"/>
    <property type="evidence" value="ECO:0007669"/>
    <property type="project" value="TreeGrafter"/>
</dbReference>
<evidence type="ECO:0000313" key="5">
    <source>
        <dbReference type="EMBL" id="VDM09416.1"/>
    </source>
</evidence>
<feature type="domain" description="Nucleoporin Nup133/Nup155-like N-terminal" evidence="4">
    <location>
        <begin position="70"/>
        <end position="149"/>
    </location>
</feature>
<keyword evidence="2" id="KW-0813">Transport</keyword>
<dbReference type="AlphaFoldDB" id="A0A3P7DR46"/>
<protein>
    <recommendedName>
        <fullName evidence="4">Nucleoporin Nup133/Nup155-like N-terminal domain-containing protein</fullName>
    </recommendedName>
</protein>
<dbReference type="GO" id="GO:0044611">
    <property type="term" value="C:nuclear pore inner ring"/>
    <property type="evidence" value="ECO:0007669"/>
    <property type="project" value="TreeGrafter"/>
</dbReference>
<keyword evidence="3" id="KW-0539">Nucleus</keyword>
<evidence type="ECO:0000256" key="1">
    <source>
        <dbReference type="ARBA" id="ARBA00004123"/>
    </source>
</evidence>
<keyword evidence="6" id="KW-1185">Reference proteome</keyword>
<dbReference type="GO" id="GO:0017056">
    <property type="term" value="F:structural constituent of nuclear pore"/>
    <property type="evidence" value="ECO:0007669"/>
    <property type="project" value="InterPro"/>
</dbReference>